<keyword evidence="4 10" id="KW-0863">Zinc-finger</keyword>
<evidence type="ECO:0000256" key="4">
    <source>
        <dbReference type="ARBA" id="ARBA00022771"/>
    </source>
</evidence>
<feature type="domain" description="C2H2-type" evidence="12">
    <location>
        <begin position="327"/>
        <end position="354"/>
    </location>
</feature>
<dbReference type="EMBL" id="CANTUO010000003">
    <property type="protein sequence ID" value="CAI5758995.1"/>
    <property type="molecule type" value="Genomic_DNA"/>
</dbReference>
<feature type="compositionally biased region" description="Acidic residues" evidence="11">
    <location>
        <begin position="389"/>
        <end position="405"/>
    </location>
</feature>
<dbReference type="Pfam" id="PF00096">
    <property type="entry name" value="zf-C2H2"/>
    <property type="match status" value="2"/>
</dbReference>
<dbReference type="Gene3D" id="3.30.160.60">
    <property type="entry name" value="Classic Zinc Finger"/>
    <property type="match status" value="2"/>
</dbReference>
<feature type="compositionally biased region" description="Low complexity" evidence="11">
    <location>
        <begin position="1"/>
        <end position="16"/>
    </location>
</feature>
<dbReference type="InterPro" id="IPR036236">
    <property type="entry name" value="Znf_C2H2_sf"/>
</dbReference>
<evidence type="ECO:0000256" key="1">
    <source>
        <dbReference type="ARBA" id="ARBA00004123"/>
    </source>
</evidence>
<evidence type="ECO:0000313" key="14">
    <source>
        <dbReference type="Proteomes" id="UP001152885"/>
    </source>
</evidence>
<dbReference type="AlphaFoldDB" id="A0A9W4TY06"/>
<feature type="compositionally biased region" description="Low complexity" evidence="11">
    <location>
        <begin position="78"/>
        <end position="87"/>
    </location>
</feature>
<evidence type="ECO:0000256" key="10">
    <source>
        <dbReference type="PROSITE-ProRule" id="PRU00042"/>
    </source>
</evidence>
<dbReference type="SUPFAM" id="SSF57667">
    <property type="entry name" value="beta-beta-alpha zinc fingers"/>
    <property type="match status" value="1"/>
</dbReference>
<evidence type="ECO:0000256" key="2">
    <source>
        <dbReference type="ARBA" id="ARBA00022723"/>
    </source>
</evidence>
<feature type="region of interest" description="Disordered" evidence="11">
    <location>
        <begin position="62"/>
        <end position="145"/>
    </location>
</feature>
<dbReference type="PROSITE" id="PS00028">
    <property type="entry name" value="ZINC_FINGER_C2H2_1"/>
    <property type="match status" value="1"/>
</dbReference>
<feature type="region of interest" description="Disordered" evidence="11">
    <location>
        <begin position="369"/>
        <end position="424"/>
    </location>
</feature>
<evidence type="ECO:0000256" key="9">
    <source>
        <dbReference type="ARBA" id="ARBA00023242"/>
    </source>
</evidence>
<dbReference type="OrthoDB" id="8922241at2759"/>
<accession>A0A9W4TY06</accession>
<evidence type="ECO:0000256" key="6">
    <source>
        <dbReference type="ARBA" id="ARBA00023015"/>
    </source>
</evidence>
<feature type="domain" description="C2H2-type" evidence="12">
    <location>
        <begin position="299"/>
        <end position="326"/>
    </location>
</feature>
<dbReference type="InterPro" id="IPR013087">
    <property type="entry name" value="Znf_C2H2_type"/>
</dbReference>
<dbReference type="GO" id="GO:0005634">
    <property type="term" value="C:nucleus"/>
    <property type="evidence" value="ECO:0007669"/>
    <property type="project" value="UniProtKB-SubCell"/>
</dbReference>
<comment type="subcellular location">
    <subcellularLocation>
        <location evidence="1">Nucleus</location>
    </subcellularLocation>
</comment>
<proteinExistence type="predicted"/>
<keyword evidence="7" id="KW-0238">DNA-binding</keyword>
<keyword evidence="2" id="KW-0479">Metal-binding</keyword>
<keyword evidence="14" id="KW-1185">Reference proteome</keyword>
<reference evidence="13" key="1">
    <citation type="submission" date="2022-12" db="EMBL/GenBank/DDBJ databases">
        <authorList>
            <person name="Brejova B."/>
        </authorList>
    </citation>
    <scope>NUCLEOTIDE SEQUENCE</scope>
</reference>
<dbReference type="InterPro" id="IPR050752">
    <property type="entry name" value="C2H2-ZF_domain"/>
</dbReference>
<keyword evidence="3" id="KW-0677">Repeat</keyword>
<evidence type="ECO:0000256" key="11">
    <source>
        <dbReference type="SAM" id="MobiDB-lite"/>
    </source>
</evidence>
<dbReference type="GO" id="GO:0008270">
    <property type="term" value="F:zinc ion binding"/>
    <property type="evidence" value="ECO:0007669"/>
    <property type="project" value="UniProtKB-KW"/>
</dbReference>
<name>A0A9W4TY06_9ASCO</name>
<feature type="compositionally biased region" description="Polar residues" evidence="11">
    <location>
        <begin position="270"/>
        <end position="290"/>
    </location>
</feature>
<feature type="compositionally biased region" description="Polar residues" evidence="11">
    <location>
        <begin position="62"/>
        <end position="76"/>
    </location>
</feature>
<gene>
    <name evidence="13" type="ORF">CANVERA_P3504</name>
</gene>
<evidence type="ECO:0000313" key="13">
    <source>
        <dbReference type="EMBL" id="CAI5758995.1"/>
    </source>
</evidence>
<protein>
    <recommendedName>
        <fullName evidence="12">C2H2-type domain-containing protein</fullName>
    </recommendedName>
</protein>
<evidence type="ECO:0000256" key="7">
    <source>
        <dbReference type="ARBA" id="ARBA00023125"/>
    </source>
</evidence>
<dbReference type="Proteomes" id="UP001152885">
    <property type="component" value="Unassembled WGS sequence"/>
</dbReference>
<sequence length="424" mass="48000">MNNNNNQRDTNINRPNIPRHNSQSSIILPSQRSNNQQANQQANQQQQLIYNNLNHNRSMSYTASSTMFSPNPTSPLYPNFNSNSPPQKKSKSKITSTVVDDENNLFSSARSPSNPQPNISYTRSQSAKDNDENEEGEEESENEDERFLRLARDALVATAQGINQQNRGIVDPTINDLLTRLQYAASPHGNPIKQSETLNVNNKGQLNIQEFYQSFPNLSNDVFEKSHSIKNEMIDPIKNHHPSGNEAGWNFLIGESVILKADSDRQIQLPTQSSVKIESSSTAQSSPNENKIQDPSRKFLCDHCFMSFRRSSDLKRHEKQHLSIPPNICEFCGKGFARKDALKRHVGTLTCNRNADKQLYIDNLDYLKSQKNGKSNENTTLSANTINNENEEDEEDDDDDDDDEDVKASFPTYGFQKENNNSGW</sequence>
<keyword evidence="5" id="KW-0862">Zinc</keyword>
<keyword evidence="9" id="KW-0539">Nucleus</keyword>
<feature type="compositionally biased region" description="Acidic residues" evidence="11">
    <location>
        <begin position="131"/>
        <end position="144"/>
    </location>
</feature>
<evidence type="ECO:0000256" key="8">
    <source>
        <dbReference type="ARBA" id="ARBA00023163"/>
    </source>
</evidence>
<evidence type="ECO:0000259" key="12">
    <source>
        <dbReference type="PROSITE" id="PS50157"/>
    </source>
</evidence>
<evidence type="ECO:0000256" key="5">
    <source>
        <dbReference type="ARBA" id="ARBA00022833"/>
    </source>
</evidence>
<dbReference type="PROSITE" id="PS50157">
    <property type="entry name" value="ZINC_FINGER_C2H2_2"/>
    <property type="match status" value="2"/>
</dbReference>
<feature type="region of interest" description="Disordered" evidence="11">
    <location>
        <begin position="1"/>
        <end position="23"/>
    </location>
</feature>
<dbReference type="GO" id="GO:0000978">
    <property type="term" value="F:RNA polymerase II cis-regulatory region sequence-specific DNA binding"/>
    <property type="evidence" value="ECO:0007669"/>
    <property type="project" value="TreeGrafter"/>
</dbReference>
<feature type="compositionally biased region" description="Polar residues" evidence="11">
    <location>
        <begin position="94"/>
        <end position="127"/>
    </location>
</feature>
<comment type="caution">
    <text evidence="13">The sequence shown here is derived from an EMBL/GenBank/DDBJ whole genome shotgun (WGS) entry which is preliminary data.</text>
</comment>
<dbReference type="GO" id="GO:0000981">
    <property type="term" value="F:DNA-binding transcription factor activity, RNA polymerase II-specific"/>
    <property type="evidence" value="ECO:0007669"/>
    <property type="project" value="TreeGrafter"/>
</dbReference>
<organism evidence="13 14">
    <name type="scientific">Candida verbasci</name>
    <dbReference type="NCBI Taxonomy" id="1227364"/>
    <lineage>
        <taxon>Eukaryota</taxon>
        <taxon>Fungi</taxon>
        <taxon>Dikarya</taxon>
        <taxon>Ascomycota</taxon>
        <taxon>Saccharomycotina</taxon>
        <taxon>Pichiomycetes</taxon>
        <taxon>Debaryomycetaceae</taxon>
        <taxon>Candida/Lodderomyces clade</taxon>
        <taxon>Candida</taxon>
    </lineage>
</organism>
<dbReference type="PANTHER" id="PTHR24384">
    <property type="entry name" value="FINGER PUTATIVE TRANSCRIPTION FACTOR FAMILY-RELATED"/>
    <property type="match status" value="1"/>
</dbReference>
<keyword evidence="6" id="KW-0805">Transcription regulation</keyword>
<feature type="region of interest" description="Disordered" evidence="11">
    <location>
        <begin position="270"/>
        <end position="294"/>
    </location>
</feature>
<dbReference type="PANTHER" id="PTHR24384:SF189">
    <property type="entry name" value="C2H2-TYPE DOMAIN-CONTAINING PROTEIN-RELATED"/>
    <property type="match status" value="1"/>
</dbReference>
<evidence type="ECO:0000256" key="3">
    <source>
        <dbReference type="ARBA" id="ARBA00022737"/>
    </source>
</evidence>
<feature type="compositionally biased region" description="Polar residues" evidence="11">
    <location>
        <begin position="369"/>
        <end position="386"/>
    </location>
</feature>
<keyword evidence="8" id="KW-0804">Transcription</keyword>
<dbReference type="SMART" id="SM00355">
    <property type="entry name" value="ZnF_C2H2"/>
    <property type="match status" value="2"/>
</dbReference>